<dbReference type="Pfam" id="PF03796">
    <property type="entry name" value="DnaB_C"/>
    <property type="match status" value="1"/>
</dbReference>
<dbReference type="PROSITE" id="PS51199">
    <property type="entry name" value="SF4_HELICASE"/>
    <property type="match status" value="2"/>
</dbReference>
<evidence type="ECO:0000256" key="7">
    <source>
        <dbReference type="ARBA" id="ARBA00023125"/>
    </source>
</evidence>
<evidence type="ECO:0000256" key="8">
    <source>
        <dbReference type="ARBA" id="ARBA00023235"/>
    </source>
</evidence>
<evidence type="ECO:0000256" key="1">
    <source>
        <dbReference type="ARBA" id="ARBA00008428"/>
    </source>
</evidence>
<keyword evidence="6" id="KW-0067">ATP-binding</keyword>
<dbReference type="GO" id="GO:0005829">
    <property type="term" value="C:cytosol"/>
    <property type="evidence" value="ECO:0007669"/>
    <property type="project" value="TreeGrafter"/>
</dbReference>
<dbReference type="GO" id="GO:0003677">
    <property type="term" value="F:DNA binding"/>
    <property type="evidence" value="ECO:0007669"/>
    <property type="project" value="UniProtKB-KW"/>
</dbReference>
<evidence type="ECO:0000256" key="2">
    <source>
        <dbReference type="ARBA" id="ARBA00022705"/>
    </source>
</evidence>
<dbReference type="CDD" id="cd00081">
    <property type="entry name" value="Hint"/>
    <property type="match status" value="1"/>
</dbReference>
<organism evidence="14">
    <name type="scientific">Gelidium elegans</name>
    <name type="common">Red alga</name>
    <dbReference type="NCBI Taxonomy" id="37200"/>
    <lineage>
        <taxon>Eukaryota</taxon>
        <taxon>Rhodophyta</taxon>
        <taxon>Florideophyceae</taxon>
        <taxon>Rhodymeniophycidae</taxon>
        <taxon>Gelidiales</taxon>
        <taxon>Gelidiaceae</taxon>
        <taxon>Gelidium</taxon>
    </lineage>
</organism>
<feature type="domain" description="SF4 helicase" evidence="13">
    <location>
        <begin position="188"/>
        <end position="394"/>
    </location>
</feature>
<sequence length="581" mass="68314">MYKQDNYYVGPHNCLAEEILLGTILIYPNLFPKISKIIEIDSFFLECHQIIYRNLLSLNKENKLDLINLLYILYDHKVLKYIGGINKIIDMMKQSQLFISSINTNIYAKELIDIINTNYIKRLMIQYGYNIVQLALIEKLPSYLLYNKATYYLNFTVNKISRENLDNFKDLIGQFLLKSTTEKKIINSNIKLKQLSYGFQQLDKLTNGLSYGDLIIIAGRPSMGKTSFAINIAYNLISKYPLNLCIFSLEMSRNQILNKLMSIASKISVSRIISNDITKNEWNLLKKICKFFLRHEVYIYDTPNVSVDYIVYTCQLLAKDNHSVQVIIIDYLQLIQTEQKQNTNRSQELSYITRKLKILAQQLNTPIMVLSQLNRGIENRINKKPLLSDLRESGCIEYNILININNINLVHFKYLLRYKLYNLFYSTNIDEINISYKYNYKLTLNNSTITTTHNHLLLYHNQWLSQDKILEKEFICKSIKKNIKYIHTVNIYFFNNSHVYDISIPKYRYFINNRIIVHNSIEQDADIVMILHKDSVENQTHENNYSINLDMTICKNRNGPTGSCSLLFYPQSTYFEDVQQQ</sequence>
<dbReference type="InterPro" id="IPR036185">
    <property type="entry name" value="DNA_heli_DnaB-like_N_sf"/>
</dbReference>
<dbReference type="AlphaFoldDB" id="A0A141SDQ6"/>
<accession>A0A141SDQ6</accession>
<evidence type="ECO:0000256" key="5">
    <source>
        <dbReference type="ARBA" id="ARBA00022806"/>
    </source>
</evidence>
<dbReference type="InterPro" id="IPR030934">
    <property type="entry name" value="Intein_C"/>
</dbReference>
<dbReference type="GO" id="GO:0006260">
    <property type="term" value="P:DNA replication"/>
    <property type="evidence" value="ECO:0007669"/>
    <property type="project" value="UniProtKB-KW"/>
</dbReference>
<dbReference type="Gene3D" id="2.170.16.10">
    <property type="entry name" value="Hedgehog/Intein (Hint) domain"/>
    <property type="match status" value="1"/>
</dbReference>
<evidence type="ECO:0000256" key="11">
    <source>
        <dbReference type="ARBA" id="ARBA00045002"/>
    </source>
</evidence>
<comment type="catalytic activity">
    <reaction evidence="12">
        <text>ATP + H2O = ADP + phosphate + H(+)</text>
        <dbReference type="Rhea" id="RHEA:13065"/>
        <dbReference type="ChEBI" id="CHEBI:15377"/>
        <dbReference type="ChEBI" id="CHEBI:15378"/>
        <dbReference type="ChEBI" id="CHEBI:30616"/>
        <dbReference type="ChEBI" id="CHEBI:43474"/>
        <dbReference type="ChEBI" id="CHEBI:456216"/>
        <dbReference type="EC" id="5.6.2.3"/>
    </reaction>
</comment>
<name>A0A141SDQ6_GELEL</name>
<dbReference type="PANTHER" id="PTHR30153:SF2">
    <property type="entry name" value="REPLICATIVE DNA HELICASE"/>
    <property type="match status" value="1"/>
</dbReference>
<dbReference type="RefSeq" id="YP_009244182.1">
    <property type="nucleotide sequence ID" value="NC_029858.1"/>
</dbReference>
<keyword evidence="5 14" id="KW-0347">Helicase</keyword>
<keyword evidence="7" id="KW-0238">DNA-binding</keyword>
<evidence type="ECO:0000256" key="3">
    <source>
        <dbReference type="ARBA" id="ARBA00022741"/>
    </source>
</evidence>
<comment type="similarity">
    <text evidence="1">Belongs to the helicase family. DnaB subfamily.</text>
</comment>
<keyword evidence="2" id="KW-0235">DNA replication</keyword>
<evidence type="ECO:0000256" key="12">
    <source>
        <dbReference type="ARBA" id="ARBA00048954"/>
    </source>
</evidence>
<protein>
    <recommendedName>
        <fullName evidence="10">DNA 5'-3' helicase</fullName>
        <ecNumber evidence="10">5.6.2.3</ecNumber>
    </recommendedName>
    <alternativeName>
        <fullName evidence="11">DNA 5'-3' helicase DnaB</fullName>
    </alternativeName>
</protein>
<dbReference type="InterPro" id="IPR016136">
    <property type="entry name" value="DNA_helicase_N/primase_C"/>
</dbReference>
<dbReference type="GO" id="GO:0005524">
    <property type="term" value="F:ATP binding"/>
    <property type="evidence" value="ECO:0007669"/>
    <property type="project" value="UniProtKB-KW"/>
</dbReference>
<dbReference type="InterPro" id="IPR036844">
    <property type="entry name" value="Hint_dom_sf"/>
</dbReference>
<comment type="function">
    <text evidence="9">The intein is an endonuclease.</text>
</comment>
<dbReference type="InterPro" id="IPR007694">
    <property type="entry name" value="DNA_helicase_DnaB-like_C"/>
</dbReference>
<evidence type="ECO:0000256" key="4">
    <source>
        <dbReference type="ARBA" id="ARBA00022801"/>
    </source>
</evidence>
<dbReference type="EC" id="5.6.2.3" evidence="10"/>
<dbReference type="NCBIfam" id="TIGR01443">
    <property type="entry name" value="intein_Cterm"/>
    <property type="match status" value="1"/>
</dbReference>
<geneLocation type="plastid" evidence="14"/>
<feature type="domain" description="SF4 helicase" evidence="13">
    <location>
        <begin position="520"/>
        <end position="581"/>
    </location>
</feature>
<keyword evidence="4" id="KW-0378">Hydrolase</keyword>
<dbReference type="Gene3D" id="3.40.50.300">
    <property type="entry name" value="P-loop containing nucleotide triphosphate hydrolases"/>
    <property type="match status" value="2"/>
</dbReference>
<reference evidence="14" key="1">
    <citation type="submission" date="2015-07" db="EMBL/GenBank/DDBJ databases">
        <title>Reconstructing the complex evolutionary history of mobile plasmids in red algal genomes.</title>
        <authorList>
            <person name="Lee J."/>
            <person name="Kim K.M."/>
            <person name="Yang E.C."/>
            <person name="Miller K.A."/>
            <person name="Boo S.M."/>
            <person name="Bhattacharya D."/>
            <person name="Yoon H.S."/>
        </authorList>
    </citation>
    <scope>NUCLEOTIDE SEQUENCE</scope>
</reference>
<dbReference type="GeneID" id="27215927"/>
<keyword evidence="8" id="KW-0413">Isomerase</keyword>
<gene>
    <name evidence="14" type="primary">dnaB</name>
    <name evidence="14" type="ORF">Gele_185</name>
</gene>
<dbReference type="Gene3D" id="1.10.860.10">
    <property type="entry name" value="DNAb Helicase, Chain A"/>
    <property type="match status" value="1"/>
</dbReference>
<dbReference type="SUPFAM" id="SSF48024">
    <property type="entry name" value="N-terminal domain of DnaB helicase"/>
    <property type="match status" value="1"/>
</dbReference>
<keyword evidence="14" id="KW-0934">Plastid</keyword>
<dbReference type="SUPFAM" id="SSF52540">
    <property type="entry name" value="P-loop containing nucleoside triphosphate hydrolases"/>
    <property type="match status" value="1"/>
</dbReference>
<dbReference type="InterPro" id="IPR027417">
    <property type="entry name" value="P-loop_NTPase"/>
</dbReference>
<evidence type="ECO:0000256" key="10">
    <source>
        <dbReference type="ARBA" id="ARBA00044969"/>
    </source>
</evidence>
<evidence type="ECO:0000256" key="6">
    <source>
        <dbReference type="ARBA" id="ARBA00022840"/>
    </source>
</evidence>
<dbReference type="PROSITE" id="PS50818">
    <property type="entry name" value="INTEIN_C_TER"/>
    <property type="match status" value="1"/>
</dbReference>
<dbReference type="InterPro" id="IPR007693">
    <property type="entry name" value="DNA_helicase_DnaB-like_N"/>
</dbReference>
<proteinExistence type="inferred from homology"/>
<dbReference type="GO" id="GO:0043139">
    <property type="term" value="F:5'-3' DNA helicase activity"/>
    <property type="evidence" value="ECO:0007669"/>
    <property type="project" value="UniProtKB-EC"/>
</dbReference>
<dbReference type="SUPFAM" id="SSF51294">
    <property type="entry name" value="Hedgehog/intein (Hint) domain"/>
    <property type="match status" value="1"/>
</dbReference>
<dbReference type="Pfam" id="PF00772">
    <property type="entry name" value="DnaB"/>
    <property type="match status" value="1"/>
</dbReference>
<evidence type="ECO:0000256" key="9">
    <source>
        <dbReference type="ARBA" id="ARBA00044940"/>
    </source>
</evidence>
<keyword evidence="3" id="KW-0547">Nucleotide-binding</keyword>
<dbReference type="EMBL" id="KT266786">
    <property type="protein sequence ID" value="AMK96424.1"/>
    <property type="molecule type" value="Genomic_DNA"/>
</dbReference>
<dbReference type="PANTHER" id="PTHR30153">
    <property type="entry name" value="REPLICATIVE DNA HELICASE DNAB"/>
    <property type="match status" value="1"/>
</dbReference>
<evidence type="ECO:0000313" key="14">
    <source>
        <dbReference type="EMBL" id="AMK96424.1"/>
    </source>
</evidence>
<dbReference type="GO" id="GO:0016787">
    <property type="term" value="F:hydrolase activity"/>
    <property type="evidence" value="ECO:0007669"/>
    <property type="project" value="UniProtKB-KW"/>
</dbReference>
<evidence type="ECO:0000259" key="13">
    <source>
        <dbReference type="PROSITE" id="PS51199"/>
    </source>
</evidence>